<reference evidence="1 2" key="1">
    <citation type="journal article" date="2023" name="Nucleic Acids Res.">
        <title>The hologenome of Daphnia magna reveals possible DNA methylation and microbiome-mediated evolution of the host genome.</title>
        <authorList>
            <person name="Chaturvedi A."/>
            <person name="Li X."/>
            <person name="Dhandapani V."/>
            <person name="Marshall H."/>
            <person name="Kissane S."/>
            <person name="Cuenca-Cambronero M."/>
            <person name="Asole G."/>
            <person name="Calvet F."/>
            <person name="Ruiz-Romero M."/>
            <person name="Marangio P."/>
            <person name="Guigo R."/>
            <person name="Rago D."/>
            <person name="Mirbahai L."/>
            <person name="Eastwood N."/>
            <person name="Colbourne J.K."/>
            <person name="Zhou J."/>
            <person name="Mallon E."/>
            <person name="Orsini L."/>
        </authorList>
    </citation>
    <scope>NUCLEOTIDE SEQUENCE [LARGE SCALE GENOMIC DNA]</scope>
    <source>
        <strain evidence="1">LRV0_1</strain>
    </source>
</reference>
<dbReference type="EMBL" id="JAOYFB010000040">
    <property type="protein sequence ID" value="KAK4035930.1"/>
    <property type="molecule type" value="Genomic_DNA"/>
</dbReference>
<sequence>MVPKPKKLGINILILLETPNINGIENLQKRSFVIGVFWAKKNSENFGVQFGFFLGEIFPNIRDPKGAPTPVMGRGDSIQKSLIITPTPFDRWMTNPSF</sequence>
<keyword evidence="2" id="KW-1185">Reference proteome</keyword>
<proteinExistence type="predicted"/>
<evidence type="ECO:0000313" key="2">
    <source>
        <dbReference type="Proteomes" id="UP001234178"/>
    </source>
</evidence>
<name>A0ABR0B2L6_9CRUS</name>
<evidence type="ECO:0000313" key="1">
    <source>
        <dbReference type="EMBL" id="KAK4035930.1"/>
    </source>
</evidence>
<protein>
    <submittedName>
        <fullName evidence="1">Uncharacterized protein</fullName>
    </submittedName>
</protein>
<gene>
    <name evidence="1" type="ORF">OUZ56_028008</name>
</gene>
<dbReference type="Proteomes" id="UP001234178">
    <property type="component" value="Unassembled WGS sequence"/>
</dbReference>
<organism evidence="1 2">
    <name type="scientific">Daphnia magna</name>
    <dbReference type="NCBI Taxonomy" id="35525"/>
    <lineage>
        <taxon>Eukaryota</taxon>
        <taxon>Metazoa</taxon>
        <taxon>Ecdysozoa</taxon>
        <taxon>Arthropoda</taxon>
        <taxon>Crustacea</taxon>
        <taxon>Branchiopoda</taxon>
        <taxon>Diplostraca</taxon>
        <taxon>Cladocera</taxon>
        <taxon>Anomopoda</taxon>
        <taxon>Daphniidae</taxon>
        <taxon>Daphnia</taxon>
    </lineage>
</organism>
<accession>A0ABR0B2L6</accession>
<comment type="caution">
    <text evidence="1">The sequence shown here is derived from an EMBL/GenBank/DDBJ whole genome shotgun (WGS) entry which is preliminary data.</text>
</comment>